<dbReference type="Pfam" id="PF00578">
    <property type="entry name" value="AhpC-TSA"/>
    <property type="match status" value="1"/>
</dbReference>
<dbReference type="EMBL" id="JBHUOX010000004">
    <property type="protein sequence ID" value="MFD3000152.1"/>
    <property type="molecule type" value="Genomic_DNA"/>
</dbReference>
<keyword evidence="4" id="KW-1185">Reference proteome</keyword>
<evidence type="ECO:0000313" key="3">
    <source>
        <dbReference type="EMBL" id="MFD3000152.1"/>
    </source>
</evidence>
<keyword evidence="1" id="KW-0472">Membrane</keyword>
<feature type="domain" description="Thioredoxin" evidence="2">
    <location>
        <begin position="43"/>
        <end position="176"/>
    </location>
</feature>
<dbReference type="Proteomes" id="UP001597641">
    <property type="component" value="Unassembled WGS sequence"/>
</dbReference>
<dbReference type="InterPro" id="IPR036249">
    <property type="entry name" value="Thioredoxin-like_sf"/>
</dbReference>
<dbReference type="SUPFAM" id="SSF52833">
    <property type="entry name" value="Thioredoxin-like"/>
    <property type="match status" value="1"/>
</dbReference>
<keyword evidence="1" id="KW-0812">Transmembrane</keyword>
<proteinExistence type="predicted"/>
<evidence type="ECO:0000256" key="1">
    <source>
        <dbReference type="SAM" id="Phobius"/>
    </source>
</evidence>
<dbReference type="Gene3D" id="3.40.30.10">
    <property type="entry name" value="Glutaredoxin"/>
    <property type="match status" value="1"/>
</dbReference>
<organism evidence="3 4">
    <name type="scientific">Pontibacter toksunensis</name>
    <dbReference type="NCBI Taxonomy" id="1332631"/>
    <lineage>
        <taxon>Bacteria</taxon>
        <taxon>Pseudomonadati</taxon>
        <taxon>Bacteroidota</taxon>
        <taxon>Cytophagia</taxon>
        <taxon>Cytophagales</taxon>
        <taxon>Hymenobacteraceae</taxon>
        <taxon>Pontibacter</taxon>
    </lineage>
</organism>
<reference evidence="4" key="1">
    <citation type="journal article" date="2019" name="Int. J. Syst. Evol. Microbiol.">
        <title>The Global Catalogue of Microorganisms (GCM) 10K type strain sequencing project: providing services to taxonomists for standard genome sequencing and annotation.</title>
        <authorList>
            <consortium name="The Broad Institute Genomics Platform"/>
            <consortium name="The Broad Institute Genome Sequencing Center for Infectious Disease"/>
            <person name="Wu L."/>
            <person name="Ma J."/>
        </authorList>
    </citation>
    <scope>NUCLEOTIDE SEQUENCE [LARGE SCALE GENOMIC DNA]</scope>
    <source>
        <strain evidence="4">KCTC 23984</strain>
    </source>
</reference>
<evidence type="ECO:0000313" key="4">
    <source>
        <dbReference type="Proteomes" id="UP001597641"/>
    </source>
</evidence>
<feature type="transmembrane region" description="Helical" evidence="1">
    <location>
        <begin position="6"/>
        <end position="23"/>
    </location>
</feature>
<sequence>MKKGIIIIVGVVLVLALIFYFDSRGSRSATRAMEPTAAGPVAAVVTNDLPQLPLTRLDGSRVVAKDLKGKTVLVLFQPDCDHCQREAVEIRENLDAFKGYILYFVSDAALPQLSKFAEEYELAGISNIYFAQTTINDIIQTLGPVEAPSVFVYSEEGRLVNSFIGETPIEQIKSSL</sequence>
<dbReference type="InterPro" id="IPR000866">
    <property type="entry name" value="AhpC/TSA"/>
</dbReference>
<evidence type="ECO:0000259" key="2">
    <source>
        <dbReference type="PROSITE" id="PS51352"/>
    </source>
</evidence>
<dbReference type="InterPro" id="IPR013766">
    <property type="entry name" value="Thioredoxin_domain"/>
</dbReference>
<dbReference type="RefSeq" id="WP_377482853.1">
    <property type="nucleotide sequence ID" value="NZ_JBHUOX010000004.1"/>
</dbReference>
<accession>A0ABW6BT57</accession>
<protein>
    <submittedName>
        <fullName evidence="3">TlpA family protein disulfide reductase</fullName>
    </submittedName>
</protein>
<dbReference type="PROSITE" id="PS51352">
    <property type="entry name" value="THIOREDOXIN_2"/>
    <property type="match status" value="1"/>
</dbReference>
<name>A0ABW6BT57_9BACT</name>
<gene>
    <name evidence="3" type="ORF">ACFS7Z_07255</name>
</gene>
<comment type="caution">
    <text evidence="3">The sequence shown here is derived from an EMBL/GenBank/DDBJ whole genome shotgun (WGS) entry which is preliminary data.</text>
</comment>
<keyword evidence="1" id="KW-1133">Transmembrane helix</keyword>